<keyword evidence="11" id="KW-1185">Reference proteome</keyword>
<dbReference type="STRING" id="3694.A0A2K1XQD8"/>
<feature type="domain" description="Glycoside hydrolase family 9" evidence="9">
    <location>
        <begin position="8"/>
        <end position="183"/>
    </location>
</feature>
<keyword evidence="5" id="KW-0136">Cellulose degradation</keyword>
<dbReference type="Proteomes" id="UP000006729">
    <property type="component" value="Chromosome 14"/>
</dbReference>
<sequence>MRVETTPLAKSLLYYEAQRSGKLPPNQRVQWSGDSGLKDGSDAQIDLVGGYYDAGDNVKFGFPMAFTVTMLAWSTVEFQSQLEAKNELSNALDAIKWGTDYFIKAHPQPDVLYGEVGDGDSDHSCWERPEEMTTPRTTFKIDDQHPGADLAAETAAALAAASIAFKPSNPTYATELINHAKQVRYLLQ</sequence>
<evidence type="ECO:0000256" key="8">
    <source>
        <dbReference type="ARBA" id="ARBA00023326"/>
    </source>
</evidence>
<protein>
    <recommendedName>
        <fullName evidence="3">cellulase</fullName>
        <ecNumber evidence="3">3.2.1.4</ecNumber>
    </recommendedName>
</protein>
<dbReference type="InterPro" id="IPR012341">
    <property type="entry name" value="6hp_glycosidase-like_sf"/>
</dbReference>
<dbReference type="EMBL" id="CM009303">
    <property type="protein sequence ID" value="PNT02993.1"/>
    <property type="molecule type" value="Genomic_DNA"/>
</dbReference>
<evidence type="ECO:0000259" key="9">
    <source>
        <dbReference type="Pfam" id="PF00759"/>
    </source>
</evidence>
<evidence type="ECO:0000256" key="7">
    <source>
        <dbReference type="ARBA" id="ARBA00023295"/>
    </source>
</evidence>
<dbReference type="Pfam" id="PF00759">
    <property type="entry name" value="Glyco_hydro_9"/>
    <property type="match status" value="1"/>
</dbReference>
<evidence type="ECO:0000256" key="2">
    <source>
        <dbReference type="ARBA" id="ARBA00007072"/>
    </source>
</evidence>
<gene>
    <name evidence="10" type="ORF">POPTR_014G044400</name>
</gene>
<evidence type="ECO:0000256" key="6">
    <source>
        <dbReference type="ARBA" id="ARBA00023277"/>
    </source>
</evidence>
<comment type="similarity">
    <text evidence="2">Belongs to the glycosyl hydrolase 9 (cellulase E) family.</text>
</comment>
<evidence type="ECO:0000256" key="3">
    <source>
        <dbReference type="ARBA" id="ARBA00012601"/>
    </source>
</evidence>
<name>A0A2K1XQD8_POPTR</name>
<proteinExistence type="inferred from homology"/>
<evidence type="ECO:0000256" key="1">
    <source>
        <dbReference type="ARBA" id="ARBA00000966"/>
    </source>
</evidence>
<dbReference type="PANTHER" id="PTHR22298">
    <property type="entry name" value="ENDO-1,4-BETA-GLUCANASE"/>
    <property type="match status" value="1"/>
</dbReference>
<reference evidence="10 11" key="1">
    <citation type="journal article" date="2006" name="Science">
        <title>The genome of black cottonwood, Populus trichocarpa (Torr. &amp; Gray).</title>
        <authorList>
            <person name="Tuskan G.A."/>
            <person name="Difazio S."/>
            <person name="Jansson S."/>
            <person name="Bohlmann J."/>
            <person name="Grigoriev I."/>
            <person name="Hellsten U."/>
            <person name="Putnam N."/>
            <person name="Ralph S."/>
            <person name="Rombauts S."/>
            <person name="Salamov A."/>
            <person name="Schein J."/>
            <person name="Sterck L."/>
            <person name="Aerts A."/>
            <person name="Bhalerao R.R."/>
            <person name="Bhalerao R.P."/>
            <person name="Blaudez D."/>
            <person name="Boerjan W."/>
            <person name="Brun A."/>
            <person name="Brunner A."/>
            <person name="Busov V."/>
            <person name="Campbell M."/>
            <person name="Carlson J."/>
            <person name="Chalot M."/>
            <person name="Chapman J."/>
            <person name="Chen G.L."/>
            <person name="Cooper D."/>
            <person name="Coutinho P.M."/>
            <person name="Couturier J."/>
            <person name="Covert S."/>
            <person name="Cronk Q."/>
            <person name="Cunningham R."/>
            <person name="Davis J."/>
            <person name="Degroeve S."/>
            <person name="Dejardin A."/>
            <person name="Depamphilis C."/>
            <person name="Detter J."/>
            <person name="Dirks B."/>
            <person name="Dubchak I."/>
            <person name="Duplessis S."/>
            <person name="Ehlting J."/>
            <person name="Ellis B."/>
            <person name="Gendler K."/>
            <person name="Goodstein D."/>
            <person name="Gribskov M."/>
            <person name="Grimwood J."/>
            <person name="Groover A."/>
            <person name="Gunter L."/>
            <person name="Hamberger B."/>
            <person name="Heinze B."/>
            <person name="Helariutta Y."/>
            <person name="Henrissat B."/>
            <person name="Holligan D."/>
            <person name="Holt R."/>
            <person name="Huang W."/>
            <person name="Islam-Faridi N."/>
            <person name="Jones S."/>
            <person name="Jones-Rhoades M."/>
            <person name="Jorgensen R."/>
            <person name="Joshi C."/>
            <person name="Kangasjarvi J."/>
            <person name="Karlsson J."/>
            <person name="Kelleher C."/>
            <person name="Kirkpatrick R."/>
            <person name="Kirst M."/>
            <person name="Kohler A."/>
            <person name="Kalluri U."/>
            <person name="Larimer F."/>
            <person name="Leebens-Mack J."/>
            <person name="Leple J.C."/>
            <person name="Locascio P."/>
            <person name="Lou Y."/>
            <person name="Lucas S."/>
            <person name="Martin F."/>
            <person name="Montanini B."/>
            <person name="Napoli C."/>
            <person name="Nelson D.R."/>
            <person name="Nelson C."/>
            <person name="Nieminen K."/>
            <person name="Nilsson O."/>
            <person name="Pereda V."/>
            <person name="Peter G."/>
            <person name="Philippe R."/>
            <person name="Pilate G."/>
            <person name="Poliakov A."/>
            <person name="Razumovskaya J."/>
            <person name="Richardson P."/>
            <person name="Rinaldi C."/>
            <person name="Ritland K."/>
            <person name="Rouze P."/>
            <person name="Ryaboy D."/>
            <person name="Schmutz J."/>
            <person name="Schrader J."/>
            <person name="Segerman B."/>
            <person name="Shin H."/>
            <person name="Siddiqui A."/>
            <person name="Sterky F."/>
            <person name="Terry A."/>
            <person name="Tsai C.J."/>
            <person name="Uberbacher E."/>
            <person name="Unneberg P."/>
            <person name="Vahala J."/>
            <person name="Wall K."/>
            <person name="Wessler S."/>
            <person name="Yang G."/>
            <person name="Yin T."/>
            <person name="Douglas C."/>
            <person name="Marra M."/>
            <person name="Sandberg G."/>
            <person name="Van de Peer Y."/>
            <person name="Rokhsar D."/>
        </authorList>
    </citation>
    <scope>NUCLEOTIDE SEQUENCE [LARGE SCALE GENOMIC DNA]</scope>
    <source>
        <strain evidence="11">cv. Nisqually</strain>
    </source>
</reference>
<keyword evidence="7" id="KW-0326">Glycosidase</keyword>
<keyword evidence="6" id="KW-0119">Carbohydrate metabolism</keyword>
<keyword evidence="8" id="KW-0624">Polysaccharide degradation</keyword>
<dbReference type="GO" id="GO:0008810">
    <property type="term" value="F:cellulase activity"/>
    <property type="evidence" value="ECO:0007669"/>
    <property type="project" value="UniProtKB-EC"/>
</dbReference>
<dbReference type="InterPro" id="IPR001701">
    <property type="entry name" value="Glyco_hydro_9"/>
</dbReference>
<dbReference type="Gene3D" id="1.50.10.10">
    <property type="match status" value="1"/>
</dbReference>
<evidence type="ECO:0000313" key="11">
    <source>
        <dbReference type="Proteomes" id="UP000006729"/>
    </source>
</evidence>
<dbReference type="InParanoid" id="A0A2K1XQD8"/>
<evidence type="ECO:0000256" key="4">
    <source>
        <dbReference type="ARBA" id="ARBA00022801"/>
    </source>
</evidence>
<organism evidence="10 11">
    <name type="scientific">Populus trichocarpa</name>
    <name type="common">Western balsam poplar</name>
    <name type="synonym">Populus balsamifera subsp. trichocarpa</name>
    <dbReference type="NCBI Taxonomy" id="3694"/>
    <lineage>
        <taxon>Eukaryota</taxon>
        <taxon>Viridiplantae</taxon>
        <taxon>Streptophyta</taxon>
        <taxon>Embryophyta</taxon>
        <taxon>Tracheophyta</taxon>
        <taxon>Spermatophyta</taxon>
        <taxon>Magnoliopsida</taxon>
        <taxon>eudicotyledons</taxon>
        <taxon>Gunneridae</taxon>
        <taxon>Pentapetalae</taxon>
        <taxon>rosids</taxon>
        <taxon>fabids</taxon>
        <taxon>Malpighiales</taxon>
        <taxon>Salicaceae</taxon>
        <taxon>Saliceae</taxon>
        <taxon>Populus</taxon>
    </lineage>
</organism>
<evidence type="ECO:0000313" key="10">
    <source>
        <dbReference type="EMBL" id="PNT02993.1"/>
    </source>
</evidence>
<dbReference type="GO" id="GO:0030245">
    <property type="term" value="P:cellulose catabolic process"/>
    <property type="evidence" value="ECO:0007669"/>
    <property type="project" value="UniProtKB-KW"/>
</dbReference>
<keyword evidence="4" id="KW-0378">Hydrolase</keyword>
<evidence type="ECO:0000256" key="5">
    <source>
        <dbReference type="ARBA" id="ARBA00023001"/>
    </source>
</evidence>
<dbReference type="SUPFAM" id="SSF48208">
    <property type="entry name" value="Six-hairpin glycosidases"/>
    <property type="match status" value="1"/>
</dbReference>
<dbReference type="InterPro" id="IPR008928">
    <property type="entry name" value="6-hairpin_glycosidase_sf"/>
</dbReference>
<accession>A0A2K1XQD8</accession>
<comment type="catalytic activity">
    <reaction evidence="1">
        <text>Endohydrolysis of (1-&gt;4)-beta-D-glucosidic linkages in cellulose, lichenin and cereal beta-D-glucans.</text>
        <dbReference type="EC" id="3.2.1.4"/>
    </reaction>
</comment>
<dbReference type="AlphaFoldDB" id="A0A2K1XQD8"/>
<dbReference type="EC" id="3.2.1.4" evidence="3"/>